<dbReference type="Proteomes" id="UP001252243">
    <property type="component" value="Unassembled WGS sequence"/>
</dbReference>
<dbReference type="RefSeq" id="WP_310062587.1">
    <property type="nucleotide sequence ID" value="NZ_JAVDVQ010000052.1"/>
</dbReference>
<evidence type="ECO:0000259" key="1">
    <source>
        <dbReference type="Pfam" id="PF07110"/>
    </source>
</evidence>
<keyword evidence="3" id="KW-1185">Reference proteome</keyword>
<dbReference type="SUPFAM" id="SSF54909">
    <property type="entry name" value="Dimeric alpha+beta barrel"/>
    <property type="match status" value="1"/>
</dbReference>
<evidence type="ECO:0000313" key="2">
    <source>
        <dbReference type="EMBL" id="MDR7085121.1"/>
    </source>
</evidence>
<dbReference type="Pfam" id="PF07110">
    <property type="entry name" value="EthD"/>
    <property type="match status" value="1"/>
</dbReference>
<accession>A0ABU1UIZ6</accession>
<organism evidence="2 3">
    <name type="scientific">Arthrobacter ginsengisoli</name>
    <dbReference type="NCBI Taxonomy" id="1356565"/>
    <lineage>
        <taxon>Bacteria</taxon>
        <taxon>Bacillati</taxon>
        <taxon>Actinomycetota</taxon>
        <taxon>Actinomycetes</taxon>
        <taxon>Micrococcales</taxon>
        <taxon>Micrococcaceae</taxon>
        <taxon>Arthrobacter</taxon>
    </lineage>
</organism>
<dbReference type="InterPro" id="IPR009799">
    <property type="entry name" value="EthD_dom"/>
</dbReference>
<protein>
    <submittedName>
        <fullName evidence="2">Uncharacterized protein (TIGR02118 family)</fullName>
    </submittedName>
</protein>
<comment type="caution">
    <text evidence="2">The sequence shown here is derived from an EMBL/GenBank/DDBJ whole genome shotgun (WGS) entry which is preliminary data.</text>
</comment>
<dbReference type="EMBL" id="JAVDVQ010000052">
    <property type="protein sequence ID" value="MDR7085121.1"/>
    <property type="molecule type" value="Genomic_DNA"/>
</dbReference>
<name>A0ABU1UIZ6_9MICC</name>
<reference evidence="2 3" key="1">
    <citation type="submission" date="2023-07" db="EMBL/GenBank/DDBJ databases">
        <title>Sorghum-associated microbial communities from plants grown in Nebraska, USA.</title>
        <authorList>
            <person name="Schachtman D."/>
        </authorList>
    </citation>
    <scope>NUCLEOTIDE SEQUENCE [LARGE SCALE GENOMIC DNA]</scope>
    <source>
        <strain evidence="2 3">BE167</strain>
    </source>
</reference>
<sequence>MPKRITYLEKRDGLTREAFRAHWSTTHAEIARGLPGVTDYRQNHLLDSVPGLGAGLYRVDGIVELWFADDNVVRAGFESAVADRLIVDEQQFLSGLTGGPVNAGAAHAPWPFKLWVLARWRDDADADVGAIDRWASQLNGTFDGALGRGVNVLVPGAELLVREALRREEQIPHVAVSIGFADEAAARNAAGALTDHLDGVRDVLTRIHAGVAEELVII</sequence>
<evidence type="ECO:0000313" key="3">
    <source>
        <dbReference type="Proteomes" id="UP001252243"/>
    </source>
</evidence>
<gene>
    <name evidence="2" type="ORF">J2X01_004441</name>
</gene>
<feature type="domain" description="EthD" evidence="1">
    <location>
        <begin position="11"/>
        <end position="93"/>
    </location>
</feature>
<dbReference type="Gene3D" id="3.30.70.100">
    <property type="match status" value="1"/>
</dbReference>
<dbReference type="InterPro" id="IPR011008">
    <property type="entry name" value="Dimeric_a/b-barrel"/>
</dbReference>
<proteinExistence type="predicted"/>
<dbReference type="NCBIfam" id="TIGR02118">
    <property type="entry name" value="EthD family reductase"/>
    <property type="match status" value="1"/>
</dbReference>